<evidence type="ECO:0000256" key="1">
    <source>
        <dbReference type="ARBA" id="ARBA00006432"/>
    </source>
</evidence>
<sequence>MSTIQNVIKLSDKTALVVPDLNLSITYNHLNAIVYHLQSMFNNPVSPLFNKGSKRQLKIATSMPNGLEFISSFLSITTTGNIISPLNPSLTKNEISNFLIDLQADAIIVPRYAHLKYNSDLILAIKEVVKPLIVEIWYDSARKLLQFEIFSNNNLTSIYNSIIDKPNIPPYDSNEHLIGSGAKDDIALILFTSGTTGKPKKVGLTHSNLTCSQLNIIRSYKLRSNDINYLIMPLFHIHGLQILFSSLSSNGCVIIPNKFSARKFYPDFKKYQFNWFSAVPTMHLILLNLNIPNDIKGKLRFMRSCSSALSPTILEKLENKFGCPVVEAYGMTEASHQVTSNNLPFHGKIKRMPGTVGIPQGSVEIMIINSNSSSTTTTIEKLEHDQIGEVAVSGDNLTLGYINNDDANRASFFTYLGKVFFKTGDLGTIDNEGRLTLKGRMKEIINRGGEKISPIEIDYILSSNDKIKEVVTFGAPDLKYGQIVQCALVLQDNVNGDENEFKNWLVGKIASFKIPDKFYIVKELPKSATGKIQRRTMSEIFSSKSKV</sequence>
<gene>
    <name evidence="5" type="ORF">CANARDRAFT_22110</name>
</gene>
<proteinExistence type="inferred from homology"/>
<evidence type="ECO:0000313" key="5">
    <source>
        <dbReference type="EMBL" id="ODV86202.1"/>
    </source>
</evidence>
<accession>A0A1E4T399</accession>
<dbReference type="Gene3D" id="3.30.300.30">
    <property type="match status" value="1"/>
</dbReference>
<dbReference type="PANTHER" id="PTHR43201">
    <property type="entry name" value="ACYL-COA SYNTHETASE"/>
    <property type="match status" value="1"/>
</dbReference>
<name>A0A1E4T399_9ASCO</name>
<reference evidence="6" key="1">
    <citation type="submission" date="2016-04" db="EMBL/GenBank/DDBJ databases">
        <title>Comparative genomics of biotechnologically important yeasts.</title>
        <authorList>
            <consortium name="DOE Joint Genome Institute"/>
            <person name="Riley R."/>
            <person name="Haridas S."/>
            <person name="Wolfe K.H."/>
            <person name="Lopes M.R."/>
            <person name="Hittinger C.T."/>
            <person name="Goker M."/>
            <person name="Salamov A."/>
            <person name="Wisecaver J."/>
            <person name="Long T.M."/>
            <person name="Aerts A.L."/>
            <person name="Barry K."/>
            <person name="Choi C."/>
            <person name="Clum A."/>
            <person name="Coughlan A.Y."/>
            <person name="Deshpande S."/>
            <person name="Douglass A.P."/>
            <person name="Hanson S.J."/>
            <person name="Klenk H.-P."/>
            <person name="Labutti K."/>
            <person name="Lapidus A."/>
            <person name="Lindquist E."/>
            <person name="Lipzen A."/>
            <person name="Meier-Kolthoff J.P."/>
            <person name="Ohm R.A."/>
            <person name="Otillar R.P."/>
            <person name="Pangilinan J."/>
            <person name="Peng Y."/>
            <person name="Rokas A."/>
            <person name="Rosa C.A."/>
            <person name="Scheuner C."/>
            <person name="Sibirny A.A."/>
            <person name="Slot J.C."/>
            <person name="Stielow J.B."/>
            <person name="Sun H."/>
            <person name="Kurtzman C.P."/>
            <person name="Blackwell M."/>
            <person name="Grigoriev I.V."/>
            <person name="Jeffries T.W."/>
        </authorList>
    </citation>
    <scope>NUCLEOTIDE SEQUENCE [LARGE SCALE GENOMIC DNA]</scope>
    <source>
        <strain evidence="6">NRRL YB-2248</strain>
    </source>
</reference>
<evidence type="ECO:0000313" key="6">
    <source>
        <dbReference type="Proteomes" id="UP000094801"/>
    </source>
</evidence>
<dbReference type="EMBL" id="KV453850">
    <property type="protein sequence ID" value="ODV86202.1"/>
    <property type="molecule type" value="Genomic_DNA"/>
</dbReference>
<dbReference type="GO" id="GO:0006631">
    <property type="term" value="P:fatty acid metabolic process"/>
    <property type="evidence" value="ECO:0007669"/>
    <property type="project" value="TreeGrafter"/>
</dbReference>
<comment type="similarity">
    <text evidence="1">Belongs to the ATP-dependent AMP-binding enzyme family.</text>
</comment>
<dbReference type="Pfam" id="PF00501">
    <property type="entry name" value="AMP-binding"/>
    <property type="match status" value="1"/>
</dbReference>
<feature type="domain" description="AMP-binding enzyme C-terminal" evidence="4">
    <location>
        <begin position="456"/>
        <end position="531"/>
    </location>
</feature>
<keyword evidence="6" id="KW-1185">Reference proteome</keyword>
<evidence type="ECO:0008006" key="7">
    <source>
        <dbReference type="Google" id="ProtNLM"/>
    </source>
</evidence>
<dbReference type="InterPro" id="IPR020845">
    <property type="entry name" value="AMP-binding_CS"/>
</dbReference>
<evidence type="ECO:0000259" key="3">
    <source>
        <dbReference type="Pfam" id="PF00501"/>
    </source>
</evidence>
<feature type="domain" description="AMP-dependent synthetase/ligase" evidence="3">
    <location>
        <begin position="11"/>
        <end position="401"/>
    </location>
</feature>
<dbReference type="AlphaFoldDB" id="A0A1E4T399"/>
<organism evidence="5 6">
    <name type="scientific">[Candida] arabinofermentans NRRL YB-2248</name>
    <dbReference type="NCBI Taxonomy" id="983967"/>
    <lineage>
        <taxon>Eukaryota</taxon>
        <taxon>Fungi</taxon>
        <taxon>Dikarya</taxon>
        <taxon>Ascomycota</taxon>
        <taxon>Saccharomycotina</taxon>
        <taxon>Pichiomycetes</taxon>
        <taxon>Pichiales</taxon>
        <taxon>Pichiaceae</taxon>
        <taxon>Ogataea</taxon>
        <taxon>Ogataea/Candida clade</taxon>
    </lineage>
</organism>
<dbReference type="Proteomes" id="UP000094801">
    <property type="component" value="Unassembled WGS sequence"/>
</dbReference>
<protein>
    <recommendedName>
        <fullName evidence="7">AMP-dependent synthetase/ligase domain-containing protein</fullName>
    </recommendedName>
</protein>
<evidence type="ECO:0000256" key="2">
    <source>
        <dbReference type="ARBA" id="ARBA00022598"/>
    </source>
</evidence>
<dbReference type="Pfam" id="PF13193">
    <property type="entry name" value="AMP-binding_C"/>
    <property type="match status" value="1"/>
</dbReference>
<dbReference type="PROSITE" id="PS00455">
    <property type="entry name" value="AMP_BINDING"/>
    <property type="match status" value="1"/>
</dbReference>
<dbReference type="OrthoDB" id="3633556at2759"/>
<keyword evidence="2" id="KW-0436">Ligase</keyword>
<evidence type="ECO:0000259" key="4">
    <source>
        <dbReference type="Pfam" id="PF13193"/>
    </source>
</evidence>
<dbReference type="STRING" id="983967.A0A1E4T399"/>
<dbReference type="InterPro" id="IPR042099">
    <property type="entry name" value="ANL_N_sf"/>
</dbReference>
<dbReference type="GO" id="GO:0031956">
    <property type="term" value="F:medium-chain fatty acid-CoA ligase activity"/>
    <property type="evidence" value="ECO:0007669"/>
    <property type="project" value="TreeGrafter"/>
</dbReference>
<dbReference type="InterPro" id="IPR025110">
    <property type="entry name" value="AMP-bd_C"/>
</dbReference>
<dbReference type="InterPro" id="IPR045851">
    <property type="entry name" value="AMP-bd_C_sf"/>
</dbReference>
<dbReference type="SUPFAM" id="SSF56801">
    <property type="entry name" value="Acetyl-CoA synthetase-like"/>
    <property type="match status" value="1"/>
</dbReference>
<dbReference type="InterPro" id="IPR000873">
    <property type="entry name" value="AMP-dep_synth/lig_dom"/>
</dbReference>
<dbReference type="PANTHER" id="PTHR43201:SF5">
    <property type="entry name" value="MEDIUM-CHAIN ACYL-COA LIGASE ACSF2, MITOCHONDRIAL"/>
    <property type="match status" value="1"/>
</dbReference>
<dbReference type="Gene3D" id="3.40.50.12780">
    <property type="entry name" value="N-terminal domain of ligase-like"/>
    <property type="match status" value="1"/>
</dbReference>